<evidence type="ECO:0000313" key="2">
    <source>
        <dbReference type="EMBL" id="CAA9498569.1"/>
    </source>
</evidence>
<gene>
    <name evidence="2" type="ORF">AVDCRST_MAG38-3080</name>
</gene>
<feature type="compositionally biased region" description="Basic and acidic residues" evidence="1">
    <location>
        <begin position="182"/>
        <end position="192"/>
    </location>
</feature>
<keyword evidence="2" id="KW-0456">Lyase</keyword>
<evidence type="ECO:0000256" key="1">
    <source>
        <dbReference type="SAM" id="MobiDB-lite"/>
    </source>
</evidence>
<feature type="non-terminal residue" evidence="2">
    <location>
        <position position="1"/>
    </location>
</feature>
<feature type="compositionally biased region" description="Basic residues" evidence="1">
    <location>
        <begin position="272"/>
        <end position="282"/>
    </location>
</feature>
<name>A0A6J4SG67_9ACTN</name>
<feature type="non-terminal residue" evidence="2">
    <location>
        <position position="392"/>
    </location>
</feature>
<feature type="compositionally biased region" description="Basic and acidic residues" evidence="1">
    <location>
        <begin position="113"/>
        <end position="125"/>
    </location>
</feature>
<dbReference type="GO" id="GO:0004834">
    <property type="term" value="F:tryptophan synthase activity"/>
    <property type="evidence" value="ECO:0007669"/>
    <property type="project" value="UniProtKB-EC"/>
</dbReference>
<protein>
    <submittedName>
        <fullName evidence="2">Tryptophan synthase beta chain</fullName>
        <ecNumber evidence="2">4.2.1.20</ecNumber>
    </submittedName>
</protein>
<feature type="compositionally biased region" description="Basic and acidic residues" evidence="1">
    <location>
        <begin position="153"/>
        <end position="165"/>
    </location>
</feature>
<feature type="compositionally biased region" description="Basic residues" evidence="1">
    <location>
        <begin position="308"/>
        <end position="343"/>
    </location>
</feature>
<accession>A0A6J4SG67</accession>
<feature type="region of interest" description="Disordered" evidence="1">
    <location>
        <begin position="1"/>
        <end position="392"/>
    </location>
</feature>
<feature type="compositionally biased region" description="Basic residues" evidence="1">
    <location>
        <begin position="220"/>
        <end position="260"/>
    </location>
</feature>
<dbReference type="AlphaFoldDB" id="A0A6J4SG67"/>
<sequence length="392" mass="43618">GRRDASRGALRSLRGPLRARDADPRPRGRRVGVDAGARRRRLPGGAGAPAARLRRAPDSALPRGAVLRAGGPARLLQARGPAPHRRPQDQQRDRAVPARPPHGQAAHHRRDGRRPARRGDGDRLRAARTRVHHLHGHRGHAPPAAQRAAHAAARSDRLAGGDRLAHAQGGGVRCDPRLGGQRGEHPLRDRLGGRARAVPRARPRSPAGDRRRGAGPGARALRRAARAGRRLRGRRLQCHRDLHRVRRGRRRRARRRRGGRRGAGLGTPRRAADRRRPRRHPARLVLGHPPGRRGPDRRRALDLGRSRLPGRRTGARLAARQRARSLRRRLRRRRPRRAARLRAHGGDHPGAGVLPRDRVDLGRRSAVSRRLRPGLPVRTRRQGPRRSPRPPV</sequence>
<feature type="compositionally biased region" description="Basic residues" evidence="1">
    <location>
        <begin position="366"/>
        <end position="392"/>
    </location>
</feature>
<dbReference type="EC" id="4.2.1.20" evidence="2"/>
<feature type="compositionally biased region" description="Basic and acidic residues" evidence="1">
    <location>
        <begin position="86"/>
        <end position="96"/>
    </location>
</feature>
<reference evidence="2" key="1">
    <citation type="submission" date="2020-02" db="EMBL/GenBank/DDBJ databases">
        <authorList>
            <person name="Meier V. D."/>
        </authorList>
    </citation>
    <scope>NUCLEOTIDE SEQUENCE</scope>
    <source>
        <strain evidence="2">AVDCRST_MAG38</strain>
    </source>
</reference>
<proteinExistence type="predicted"/>
<feature type="compositionally biased region" description="Low complexity" evidence="1">
    <location>
        <begin position="141"/>
        <end position="152"/>
    </location>
</feature>
<organism evidence="2">
    <name type="scientific">uncultured Solirubrobacteraceae bacterium</name>
    <dbReference type="NCBI Taxonomy" id="1162706"/>
    <lineage>
        <taxon>Bacteria</taxon>
        <taxon>Bacillati</taxon>
        <taxon>Actinomycetota</taxon>
        <taxon>Thermoleophilia</taxon>
        <taxon>Solirubrobacterales</taxon>
        <taxon>Solirubrobacteraceae</taxon>
        <taxon>environmental samples</taxon>
    </lineage>
</organism>
<dbReference type="EMBL" id="CADCVJ010000250">
    <property type="protein sequence ID" value="CAA9498569.1"/>
    <property type="molecule type" value="Genomic_DNA"/>
</dbReference>
<feature type="compositionally biased region" description="Basic residues" evidence="1">
    <location>
        <begin position="126"/>
        <end position="140"/>
    </location>
</feature>
<feature type="compositionally biased region" description="Basic and acidic residues" evidence="1">
    <location>
        <begin position="293"/>
        <end position="305"/>
    </location>
</feature>